<keyword evidence="9" id="KW-0811">Translocation</keyword>
<dbReference type="PANTHER" id="PTHR14110:SF0">
    <property type="entry name" value="MITOCHONDRIAL IMPORT INNER MEMBRANE TRANSLOCASE SUBUNIT TIM22"/>
    <property type="match status" value="1"/>
</dbReference>
<keyword evidence="9" id="KW-0813">Transport</keyword>
<keyword evidence="11" id="KW-1185">Reference proteome</keyword>
<protein>
    <recommendedName>
        <fullName evidence="3 9">Mitochondrial import inner membrane translocase subunit TIM22</fullName>
    </recommendedName>
</protein>
<dbReference type="GO" id="GO:0030943">
    <property type="term" value="F:mitochondrion targeting sequence binding"/>
    <property type="evidence" value="ECO:0007669"/>
    <property type="project" value="TreeGrafter"/>
</dbReference>
<keyword evidence="4 9" id="KW-0812">Transmembrane</keyword>
<evidence type="ECO:0000256" key="3">
    <source>
        <dbReference type="ARBA" id="ARBA00020722"/>
    </source>
</evidence>
<keyword evidence="7 9" id="KW-0496">Mitochondrion</keyword>
<evidence type="ECO:0000313" key="11">
    <source>
        <dbReference type="Proteomes" id="UP001056384"/>
    </source>
</evidence>
<dbReference type="PANTHER" id="PTHR14110">
    <property type="entry name" value="MITOCHONDRIAL IMPORT INNER MEMBRANE TRANSLOCASE SUBUNIT TIM22"/>
    <property type="match status" value="1"/>
</dbReference>
<evidence type="ECO:0000256" key="9">
    <source>
        <dbReference type="RuleBase" id="RU367038"/>
    </source>
</evidence>
<sequence length="187" mass="18997">MAFPGGMGGPMGGGAASQDPEMIQQQQMIKMMQNVMESCPAKTVMAGGMGFALGGVFGLFMSSMRYDTPMSAGMPGGVGTGNIPSIPLKEQLKIGFKDMGKASLSSAKNFGYIGALFAGTECCIEGFRAKNELSNGVAAGCITGAFLAKGAGPQAMAVGCAGFAAFSAAIDAYMRSESDDRAADPII</sequence>
<comment type="function">
    <text evidence="9">Essential core component of the TIM22 complex, a complex that mediates the import and insertion of multi-pass transmembrane proteins into the mitochondrial inner membrane. In the TIM22 complex, it constitutes the voltage-activated and signal-gated channel. Forms a twin-pore translocase that uses the membrane potential as external driving force in 2 voltage-dependent steps.</text>
</comment>
<dbReference type="EMBL" id="CP099420">
    <property type="protein sequence ID" value="USW51300.1"/>
    <property type="molecule type" value="Genomic_DNA"/>
</dbReference>
<dbReference type="Proteomes" id="UP001056384">
    <property type="component" value="Chromosome 3"/>
</dbReference>
<feature type="transmembrane region" description="Helical" evidence="9">
    <location>
        <begin position="41"/>
        <end position="61"/>
    </location>
</feature>
<dbReference type="GO" id="GO:0042721">
    <property type="term" value="C:TIM22 mitochondrial import inner membrane insertion complex"/>
    <property type="evidence" value="ECO:0007669"/>
    <property type="project" value="UniProtKB-UniRule"/>
</dbReference>
<accession>A0A9Q9EHT3</accession>
<comment type="caution">
    <text evidence="9">Lacks conserved residue(s) required for the propagation of feature annotation.</text>
</comment>
<evidence type="ECO:0000256" key="5">
    <source>
        <dbReference type="ARBA" id="ARBA00022792"/>
    </source>
</evidence>
<evidence type="ECO:0000256" key="8">
    <source>
        <dbReference type="ARBA" id="ARBA00023136"/>
    </source>
</evidence>
<evidence type="ECO:0000256" key="1">
    <source>
        <dbReference type="ARBA" id="ARBA00004448"/>
    </source>
</evidence>
<comment type="similarity">
    <text evidence="2 9">Belongs to the Tim17/Tim22/Tim23 family.</text>
</comment>
<dbReference type="GO" id="GO:0008320">
    <property type="term" value="F:protein transmembrane transporter activity"/>
    <property type="evidence" value="ECO:0007669"/>
    <property type="project" value="UniProtKB-UniRule"/>
</dbReference>
<dbReference type="AlphaFoldDB" id="A0A9Q9EHT3"/>
<evidence type="ECO:0000256" key="7">
    <source>
        <dbReference type="ARBA" id="ARBA00023128"/>
    </source>
</evidence>
<organism evidence="10 11">
    <name type="scientific">Septoria linicola</name>
    <dbReference type="NCBI Taxonomy" id="215465"/>
    <lineage>
        <taxon>Eukaryota</taxon>
        <taxon>Fungi</taxon>
        <taxon>Dikarya</taxon>
        <taxon>Ascomycota</taxon>
        <taxon>Pezizomycotina</taxon>
        <taxon>Dothideomycetes</taxon>
        <taxon>Dothideomycetidae</taxon>
        <taxon>Mycosphaerellales</taxon>
        <taxon>Mycosphaerellaceae</taxon>
        <taxon>Septoria</taxon>
    </lineage>
</organism>
<dbReference type="Pfam" id="PF02466">
    <property type="entry name" value="Tim17"/>
    <property type="match status" value="1"/>
</dbReference>
<gene>
    <name evidence="10" type="ORF">Slin15195_G046190</name>
</gene>
<keyword evidence="9" id="KW-0653">Protein transport</keyword>
<dbReference type="InterPro" id="IPR039175">
    <property type="entry name" value="TIM22"/>
</dbReference>
<keyword evidence="5 9" id="KW-0999">Mitochondrion inner membrane</keyword>
<comment type="subunit">
    <text evidence="9">Component of the TIM22 complex.</text>
</comment>
<proteinExistence type="inferred from homology"/>
<reference evidence="10" key="1">
    <citation type="submission" date="2022-06" db="EMBL/GenBank/DDBJ databases">
        <title>Complete genome sequences of two strains of the flax pathogen Septoria linicola.</title>
        <authorList>
            <person name="Lapalu N."/>
            <person name="Simon A."/>
            <person name="Demenou B."/>
            <person name="Paumier D."/>
            <person name="Guillot M.-P."/>
            <person name="Gout L."/>
            <person name="Valade R."/>
        </authorList>
    </citation>
    <scope>NUCLEOTIDE SEQUENCE</scope>
    <source>
        <strain evidence="10">SE15195</strain>
    </source>
</reference>
<evidence type="ECO:0000256" key="2">
    <source>
        <dbReference type="ARBA" id="ARBA00008444"/>
    </source>
</evidence>
<evidence type="ECO:0000256" key="4">
    <source>
        <dbReference type="ARBA" id="ARBA00022692"/>
    </source>
</evidence>
<keyword evidence="8 9" id="KW-0472">Membrane</keyword>
<dbReference type="GO" id="GO:0045039">
    <property type="term" value="P:protein insertion into mitochondrial inner membrane"/>
    <property type="evidence" value="ECO:0007669"/>
    <property type="project" value="UniProtKB-UniRule"/>
</dbReference>
<comment type="subcellular location">
    <subcellularLocation>
        <location evidence="1 9">Mitochondrion inner membrane</location>
        <topology evidence="1 9">Multi-pass membrane protein</topology>
    </subcellularLocation>
</comment>
<evidence type="ECO:0000313" key="10">
    <source>
        <dbReference type="EMBL" id="USW51300.1"/>
    </source>
</evidence>
<dbReference type="OrthoDB" id="75343at2759"/>
<name>A0A9Q9EHT3_9PEZI</name>
<keyword evidence="6 9" id="KW-1133">Transmembrane helix</keyword>
<evidence type="ECO:0000256" key="6">
    <source>
        <dbReference type="ARBA" id="ARBA00022989"/>
    </source>
</evidence>